<dbReference type="EMBL" id="CP109071">
    <property type="protein sequence ID" value="WSA32183.1"/>
    <property type="molecule type" value="Genomic_DNA"/>
</dbReference>
<name>A0ABZ1EBI0_9ACTN</name>
<feature type="compositionally biased region" description="Low complexity" evidence="1">
    <location>
        <begin position="93"/>
        <end position="111"/>
    </location>
</feature>
<proteinExistence type="predicted"/>
<feature type="compositionally biased region" description="Low complexity" evidence="1">
    <location>
        <begin position="186"/>
        <end position="195"/>
    </location>
</feature>
<keyword evidence="3" id="KW-1185">Reference proteome</keyword>
<feature type="compositionally biased region" description="Pro residues" evidence="1">
    <location>
        <begin position="137"/>
        <end position="156"/>
    </location>
</feature>
<reference evidence="2 3" key="1">
    <citation type="submission" date="2022-10" db="EMBL/GenBank/DDBJ databases">
        <title>The complete genomes of actinobacterial strains from the NBC collection.</title>
        <authorList>
            <person name="Joergensen T.S."/>
            <person name="Alvarez Arevalo M."/>
            <person name="Sterndorff E.B."/>
            <person name="Faurdal D."/>
            <person name="Vuksanovic O."/>
            <person name="Mourched A.-S."/>
            <person name="Charusanti P."/>
            <person name="Shaw S."/>
            <person name="Blin K."/>
            <person name="Weber T."/>
        </authorList>
    </citation>
    <scope>NUCLEOTIDE SEQUENCE [LARGE SCALE GENOMIC DNA]</scope>
    <source>
        <strain evidence="2 3">NBC 01809</strain>
    </source>
</reference>
<evidence type="ECO:0000313" key="3">
    <source>
        <dbReference type="Proteomes" id="UP001334804"/>
    </source>
</evidence>
<dbReference type="Proteomes" id="UP001334804">
    <property type="component" value="Chromosome"/>
</dbReference>
<organism evidence="2 3">
    <name type="scientific">Micromonospora peucetia</name>
    <dbReference type="NCBI Taxonomy" id="47871"/>
    <lineage>
        <taxon>Bacteria</taxon>
        <taxon>Bacillati</taxon>
        <taxon>Actinomycetota</taxon>
        <taxon>Actinomycetes</taxon>
        <taxon>Micromonosporales</taxon>
        <taxon>Micromonosporaceae</taxon>
        <taxon>Micromonospora</taxon>
    </lineage>
</organism>
<protein>
    <recommendedName>
        <fullName evidence="4">Meckel syndrome type 1 protein</fullName>
    </recommendedName>
</protein>
<accession>A0ABZ1EBI0</accession>
<feature type="region of interest" description="Disordered" evidence="1">
    <location>
        <begin position="217"/>
        <end position="256"/>
    </location>
</feature>
<feature type="compositionally biased region" description="Low complexity" evidence="1">
    <location>
        <begin position="219"/>
        <end position="238"/>
    </location>
</feature>
<evidence type="ECO:0008006" key="4">
    <source>
        <dbReference type="Google" id="ProtNLM"/>
    </source>
</evidence>
<evidence type="ECO:0000256" key="1">
    <source>
        <dbReference type="SAM" id="MobiDB-lite"/>
    </source>
</evidence>
<gene>
    <name evidence="2" type="ORF">OIE14_29440</name>
</gene>
<feature type="compositionally biased region" description="Low complexity" evidence="1">
    <location>
        <begin position="54"/>
        <end position="85"/>
    </location>
</feature>
<feature type="region of interest" description="Disordered" evidence="1">
    <location>
        <begin position="21"/>
        <end position="201"/>
    </location>
</feature>
<evidence type="ECO:0000313" key="2">
    <source>
        <dbReference type="EMBL" id="WSA32183.1"/>
    </source>
</evidence>
<feature type="compositionally biased region" description="Low complexity" evidence="1">
    <location>
        <begin position="157"/>
        <end position="176"/>
    </location>
</feature>
<dbReference type="RefSeq" id="WP_326564005.1">
    <property type="nucleotide sequence ID" value="NZ_CP109071.1"/>
</dbReference>
<sequence>MTGYLAALAALAVDAAPRLRPRTVGRFEPEQPESGGGFEAFDVEREVPAPPRPATRSAAPATPGAAPAPAAVPTAVAPLPVATAPAPDPDRLPAPAAARTTPPAPVAARLPEPAPEPAPTTTSHEQAVRRATGPVDPGRPAPPPRPAPSPAPPDPPTASAARPATVSPVVPAVVVRPAPPTPPARAVPVTRAAARAPERPTVHLHIGRIDVRLAPGQRSASAAPAPVAPVASVPAVDPGPAPELEAYLRAPERQPR</sequence>